<sequence length="94" mass="10365">MPGLINFSLSLLVLLLMAFGTMRKSRSLLILAFFAMVAASLLGWYEYIFPAGLSALFFAGTLATVLAISVFFYAMYSYDAAWMGTQESKAKNQL</sequence>
<proteinExistence type="predicted"/>
<name>A0A318JCX2_9BURK</name>
<dbReference type="AlphaFoldDB" id="A0A318JCX2"/>
<feature type="transmembrane region" description="Helical" evidence="1">
    <location>
        <begin position="55"/>
        <end position="76"/>
    </location>
</feature>
<keyword evidence="1" id="KW-1133">Transmembrane helix</keyword>
<keyword evidence="1" id="KW-0472">Membrane</keyword>
<evidence type="ECO:0000256" key="1">
    <source>
        <dbReference type="SAM" id="Phobius"/>
    </source>
</evidence>
<evidence type="ECO:0000313" key="2">
    <source>
        <dbReference type="EMBL" id="PXX44904.1"/>
    </source>
</evidence>
<gene>
    <name evidence="2" type="ORF">DFR42_102116</name>
</gene>
<accession>A0A318JCX2</accession>
<dbReference type="RefSeq" id="WP_146218801.1">
    <property type="nucleotide sequence ID" value="NZ_QJKB01000002.1"/>
</dbReference>
<keyword evidence="3" id="KW-1185">Reference proteome</keyword>
<feature type="transmembrane region" description="Helical" evidence="1">
    <location>
        <begin position="6"/>
        <end position="22"/>
    </location>
</feature>
<dbReference type="Proteomes" id="UP000247792">
    <property type="component" value="Unassembled WGS sequence"/>
</dbReference>
<dbReference type="EMBL" id="QJKB01000002">
    <property type="protein sequence ID" value="PXX44904.1"/>
    <property type="molecule type" value="Genomic_DNA"/>
</dbReference>
<dbReference type="OrthoDB" id="8781548at2"/>
<organism evidence="2 3">
    <name type="scientific">Undibacterium pigrum</name>
    <dbReference type="NCBI Taxonomy" id="401470"/>
    <lineage>
        <taxon>Bacteria</taxon>
        <taxon>Pseudomonadati</taxon>
        <taxon>Pseudomonadota</taxon>
        <taxon>Betaproteobacteria</taxon>
        <taxon>Burkholderiales</taxon>
        <taxon>Oxalobacteraceae</taxon>
        <taxon>Undibacterium</taxon>
    </lineage>
</organism>
<feature type="transmembrane region" description="Helical" evidence="1">
    <location>
        <begin position="29"/>
        <end position="49"/>
    </location>
</feature>
<evidence type="ECO:0000313" key="3">
    <source>
        <dbReference type="Proteomes" id="UP000247792"/>
    </source>
</evidence>
<comment type="caution">
    <text evidence="2">The sequence shown here is derived from an EMBL/GenBank/DDBJ whole genome shotgun (WGS) entry which is preliminary data.</text>
</comment>
<reference evidence="2 3" key="1">
    <citation type="submission" date="2018-05" db="EMBL/GenBank/DDBJ databases">
        <title>Genomic Encyclopedia of Type Strains, Phase IV (KMG-IV): sequencing the most valuable type-strain genomes for metagenomic binning, comparative biology and taxonomic classification.</title>
        <authorList>
            <person name="Goeker M."/>
        </authorList>
    </citation>
    <scope>NUCLEOTIDE SEQUENCE [LARGE SCALE GENOMIC DNA]</scope>
    <source>
        <strain evidence="2 3">DSM 19792</strain>
    </source>
</reference>
<protein>
    <submittedName>
        <fullName evidence="2">Uncharacterized protein</fullName>
    </submittedName>
</protein>
<keyword evidence="1" id="KW-0812">Transmembrane</keyword>